<dbReference type="EMBL" id="CAXAMN010024718">
    <property type="protein sequence ID" value="CAK9089477.1"/>
    <property type="molecule type" value="Genomic_DNA"/>
</dbReference>
<evidence type="ECO:0000313" key="2">
    <source>
        <dbReference type="Proteomes" id="UP001642484"/>
    </source>
</evidence>
<comment type="caution">
    <text evidence="1">The sequence shown here is derived from an EMBL/GenBank/DDBJ whole genome shotgun (WGS) entry which is preliminary data.</text>
</comment>
<accession>A0ABP0QMQ3</accession>
<sequence length="229" mass="24968">MQVGARIRPKAPSDTSSLQLQRVWGLSFPPSWRPPGASCSAIAKNATSKRKSLSKLPDCTGDSSSKFGPGYRTGPICIFSEDQKDLLINCYGLTGEKCAEKYQAPKALGLMDCVATFSVASHSSNVTNIGNAFRVGPWQDLNVDIKEMWKLGELGEMDRRSHQSALDDPGKCAPISRGGQFQISVSTQQTEQRRQRWITPPAGFAGLGPDGLRKSWRPRGRFITGNASH</sequence>
<dbReference type="Proteomes" id="UP001642484">
    <property type="component" value="Unassembled WGS sequence"/>
</dbReference>
<evidence type="ECO:0000313" key="1">
    <source>
        <dbReference type="EMBL" id="CAK9089477.1"/>
    </source>
</evidence>
<organism evidence="1 2">
    <name type="scientific">Durusdinium trenchii</name>
    <dbReference type="NCBI Taxonomy" id="1381693"/>
    <lineage>
        <taxon>Eukaryota</taxon>
        <taxon>Sar</taxon>
        <taxon>Alveolata</taxon>
        <taxon>Dinophyceae</taxon>
        <taxon>Suessiales</taxon>
        <taxon>Symbiodiniaceae</taxon>
        <taxon>Durusdinium</taxon>
    </lineage>
</organism>
<gene>
    <name evidence="1" type="ORF">CCMP2556_LOCUS43072</name>
</gene>
<name>A0ABP0QMQ3_9DINO</name>
<proteinExistence type="predicted"/>
<reference evidence="1 2" key="1">
    <citation type="submission" date="2024-02" db="EMBL/GenBank/DDBJ databases">
        <authorList>
            <person name="Chen Y."/>
            <person name="Shah S."/>
            <person name="Dougan E. K."/>
            <person name="Thang M."/>
            <person name="Chan C."/>
        </authorList>
    </citation>
    <scope>NUCLEOTIDE SEQUENCE [LARGE SCALE GENOMIC DNA]</scope>
</reference>
<protein>
    <submittedName>
        <fullName evidence="1">Uncharacterized protein</fullName>
    </submittedName>
</protein>
<keyword evidence="2" id="KW-1185">Reference proteome</keyword>